<feature type="compositionally biased region" description="Polar residues" evidence="1">
    <location>
        <begin position="225"/>
        <end position="235"/>
    </location>
</feature>
<feature type="region of interest" description="Disordered" evidence="1">
    <location>
        <begin position="398"/>
        <end position="417"/>
    </location>
</feature>
<evidence type="ECO:0000256" key="2">
    <source>
        <dbReference type="SAM" id="Phobius"/>
    </source>
</evidence>
<sequence>MGGSSSAPASPESSPNMGIVGRVEDTRRGSPPRPSSSRGSLTSLSRERGGRSMGRPCPGSPKTPESSRRCPSASRAPEDDDECEDDEDDECDDDEDEDECDDDEDEDECDDEEDESDKRACSPCREPAKKSGGSTFAPCRDAPPAQENSRCGGRARAVKEQPGRGRSPCRQASSPCGGSSVNSNRNKSRERSPVSPCRQPEKKKCPSPKTSPKSQCKVEKKKSTECVSPVQSKPHSSGKLPCKESKEKRDAQKASSSPGRSFLSSKHRSVPEKSPKISRWSLAHKTLSQETGAKAKTTLSKDVSSSDSSIKMIGNMASTKDKSPSEKNGSPCEEKQAGSSFYGDIMKELQKGCAYLSRQELRKVCDKYQSYGYVKEAPTESLPKREEPKPIGSDLYAVGFSESRSPESRGEYTGNKSRCSPGMVCDLNNKAVSLDRKSIFYKDTRFRDTEQKDVLKSVSDCESLYTEHVFDGLSLRDGGNSSRSPVKKDSPKKASSAGKKNRWQSRVTNPPLYNIITKRPSMEKTRKESKVEELDDRLESQWQPYSSKGFSQHIRSSEEGIPKTKNIARGNKTNSNNTCLDEQANATCAGYEGEAGEPSTDDLWFDCWEADVASGPQTSRFGASKDCSYFVDGFAECNPVADDWTFSRESGTVYIRPKDNALPNDRQSLENHSLSGLESPFRRTSGRDKLNLVLSGIKSPSKSDLVQSYNIASGVRGIETSHNRAVTRRVFNCKGAEINESTESRYPKYSKSDTDLECRVTSGKNLRFCSADNSSMCFRIDLFISEENVNSNADALTTYKKKKSKKSSQQSSESDGRTLSRSSSLQRHAASDVAGSLLSARDSLQRLGSTSTKRESTILDFNYAQQLGLTDQEIEDLMDSLLKPYDQKIASLKNSEKSVLNVDLARDMGLTREQVKELTDSLTYVPIEEPFDVEAAKRMNLSDKEIESLIQSTSQLNHAKYMLMMGKAPFEESLAHSMGLSEQQVKKLREFSVQTSKITIADLESQGGTPDDCVVIDEALAQSFGLAENQIQKLASSSEPADSSSFGLFNIQLAKYMGLNDEQISRLSESSLRLSQAKREERLRNLSSDAFFDETLAKQMKLSEDQVRKLSESSQQRMLSKSMFDPHLALQYGLSTQQIQELADPDVPKVRTVLNKDVAKSFGLSDSYIKMLEDSLSVSNFVNFDHHNYTAEQAFDIDAARALGLHIREISQLVSTATTPVTPASPAPYLPPVPKASRVPRPRKRGRSPRHGPGRVMSEPAKPKSQMGDGAVNKDYGLWKRIRPKLRSSVNSGERVNGVLTTLVEWNGILLVVIFVLLVSTSCPKATQKYLPCPKLCKALHRNVIWPLGIRERIEGYALDWDGTSDYEGNPRPRGLLYIFLYRIVRDALSFLLFDIVLPILNLPFTVGVPLLETLYVSLSCTVTKVMYFFFYASGAFLGIPIPTRPGVFSQENVEKAPVVPAEPQIKPVEGVDGSKAVQSLGDQPVVSRAEETQSDPPKPFSPTEGEPSPADLQSLHPYGGFLFYVGFDPPKKGCKYSAIPSFFLWLMWSLPEECA</sequence>
<feature type="transmembrane region" description="Helical" evidence="2">
    <location>
        <begin position="1298"/>
        <end position="1319"/>
    </location>
</feature>
<organism evidence="3 4">
    <name type="scientific">Elysia chlorotica</name>
    <name type="common">Eastern emerald elysia</name>
    <name type="synonym">Sea slug</name>
    <dbReference type="NCBI Taxonomy" id="188477"/>
    <lineage>
        <taxon>Eukaryota</taxon>
        <taxon>Metazoa</taxon>
        <taxon>Spiralia</taxon>
        <taxon>Lophotrochozoa</taxon>
        <taxon>Mollusca</taxon>
        <taxon>Gastropoda</taxon>
        <taxon>Heterobranchia</taxon>
        <taxon>Euthyneura</taxon>
        <taxon>Panpulmonata</taxon>
        <taxon>Sacoglossa</taxon>
        <taxon>Placobranchoidea</taxon>
        <taxon>Plakobranchidae</taxon>
        <taxon>Elysia</taxon>
    </lineage>
</organism>
<proteinExistence type="predicted"/>
<accession>A0A3S0ZQB1</accession>
<dbReference type="EMBL" id="RQTK01000251">
    <property type="protein sequence ID" value="RUS83254.1"/>
    <property type="molecule type" value="Genomic_DNA"/>
</dbReference>
<feature type="compositionally biased region" description="Low complexity" evidence="1">
    <location>
        <begin position="1"/>
        <end position="15"/>
    </location>
</feature>
<dbReference type="Proteomes" id="UP000271974">
    <property type="component" value="Unassembled WGS sequence"/>
</dbReference>
<feature type="compositionally biased region" description="Polar residues" evidence="1">
    <location>
        <begin position="817"/>
        <end position="826"/>
    </location>
</feature>
<reference evidence="3 4" key="1">
    <citation type="submission" date="2019-01" db="EMBL/GenBank/DDBJ databases">
        <title>A draft genome assembly of the solar-powered sea slug Elysia chlorotica.</title>
        <authorList>
            <person name="Cai H."/>
            <person name="Li Q."/>
            <person name="Fang X."/>
            <person name="Li J."/>
            <person name="Curtis N.E."/>
            <person name="Altenburger A."/>
            <person name="Shibata T."/>
            <person name="Feng M."/>
            <person name="Maeda T."/>
            <person name="Schwartz J.A."/>
            <person name="Shigenobu S."/>
            <person name="Lundholm N."/>
            <person name="Nishiyama T."/>
            <person name="Yang H."/>
            <person name="Hasebe M."/>
            <person name="Li S."/>
            <person name="Pierce S.K."/>
            <person name="Wang J."/>
        </authorList>
    </citation>
    <scope>NUCLEOTIDE SEQUENCE [LARGE SCALE GENOMIC DNA]</scope>
    <source>
        <strain evidence="3">EC2010</strain>
        <tissue evidence="3">Whole organism of an adult</tissue>
    </source>
</reference>
<feature type="transmembrane region" description="Helical" evidence="2">
    <location>
        <begin position="1415"/>
        <end position="1440"/>
    </location>
</feature>
<feature type="compositionally biased region" description="Polar residues" evidence="1">
    <location>
        <begin position="253"/>
        <end position="264"/>
    </location>
</feature>
<keyword evidence="2" id="KW-0472">Membrane</keyword>
<dbReference type="STRING" id="188477.A0A3S0ZQB1"/>
<feature type="region of interest" description="Disordered" evidence="1">
    <location>
        <begin position="1483"/>
        <end position="1510"/>
    </location>
</feature>
<name>A0A3S0ZQB1_ELYCH</name>
<feature type="compositionally biased region" description="Polar residues" evidence="1">
    <location>
        <begin position="170"/>
        <end position="185"/>
    </location>
</feature>
<keyword evidence="4" id="KW-1185">Reference proteome</keyword>
<feature type="compositionally biased region" description="Basic residues" evidence="1">
    <location>
        <begin position="1238"/>
        <end position="1253"/>
    </location>
</feature>
<feature type="region of interest" description="Disordered" evidence="1">
    <location>
        <begin position="798"/>
        <end position="827"/>
    </location>
</feature>
<feature type="compositionally biased region" description="Basic and acidic residues" evidence="1">
    <location>
        <begin position="520"/>
        <end position="532"/>
    </location>
</feature>
<protein>
    <submittedName>
        <fullName evidence="3">Uncharacterized protein</fullName>
    </submittedName>
</protein>
<feature type="compositionally biased region" description="Low complexity" evidence="1">
    <location>
        <begin position="300"/>
        <end position="309"/>
    </location>
</feature>
<feature type="region of interest" description="Disordered" evidence="1">
    <location>
        <begin position="1"/>
        <end position="337"/>
    </location>
</feature>
<dbReference type="OrthoDB" id="10635763at2759"/>
<feature type="compositionally biased region" description="Basic and acidic residues" evidence="1">
    <location>
        <begin position="241"/>
        <end position="252"/>
    </location>
</feature>
<evidence type="ECO:0000256" key="1">
    <source>
        <dbReference type="SAM" id="MobiDB-lite"/>
    </source>
</evidence>
<keyword evidence="2" id="KW-1133">Transmembrane helix</keyword>
<evidence type="ECO:0000313" key="4">
    <source>
        <dbReference type="Proteomes" id="UP000271974"/>
    </source>
</evidence>
<feature type="region of interest" description="Disordered" evidence="1">
    <location>
        <begin position="1219"/>
        <end position="1270"/>
    </location>
</feature>
<gene>
    <name evidence="3" type="ORF">EGW08_008977</name>
</gene>
<keyword evidence="2" id="KW-0812">Transmembrane</keyword>
<evidence type="ECO:0000313" key="3">
    <source>
        <dbReference type="EMBL" id="RUS83254.1"/>
    </source>
</evidence>
<feature type="region of interest" description="Disordered" evidence="1">
    <location>
        <begin position="472"/>
        <end position="534"/>
    </location>
</feature>
<feature type="transmembrane region" description="Helical" evidence="2">
    <location>
        <begin position="1388"/>
        <end position="1409"/>
    </location>
</feature>
<feature type="compositionally biased region" description="Pro residues" evidence="1">
    <location>
        <begin position="1223"/>
        <end position="1234"/>
    </location>
</feature>
<feature type="compositionally biased region" description="Acidic residues" evidence="1">
    <location>
        <begin position="78"/>
        <end position="115"/>
    </location>
</feature>
<feature type="compositionally biased region" description="Low complexity" evidence="1">
    <location>
        <begin position="35"/>
        <end position="44"/>
    </location>
</feature>
<comment type="caution">
    <text evidence="3">The sequence shown here is derived from an EMBL/GenBank/DDBJ whole genome shotgun (WGS) entry which is preliminary data.</text>
</comment>